<dbReference type="PROSITE" id="PS50181">
    <property type="entry name" value="FBOX"/>
    <property type="match status" value="1"/>
</dbReference>
<dbReference type="SMART" id="SM00612">
    <property type="entry name" value="Kelch"/>
    <property type="match status" value="2"/>
</dbReference>
<dbReference type="CDD" id="cd00303">
    <property type="entry name" value="retropepsin_like"/>
    <property type="match status" value="1"/>
</dbReference>
<evidence type="ECO:0000259" key="3">
    <source>
        <dbReference type="PROSITE" id="PS50878"/>
    </source>
</evidence>
<dbReference type="EMBL" id="JAEFBJ010000009">
    <property type="protein sequence ID" value="KAG7571791.1"/>
    <property type="molecule type" value="Genomic_DNA"/>
</dbReference>
<dbReference type="PROSITE" id="PS50994">
    <property type="entry name" value="INTEGRASE"/>
    <property type="match status" value="1"/>
</dbReference>
<comment type="caution">
    <text evidence="6">The sequence shown here is derived from an EMBL/GenBank/DDBJ whole genome shotgun (WGS) entry which is preliminary data.</text>
</comment>
<dbReference type="CDD" id="cd09274">
    <property type="entry name" value="RNase_HI_RT_Ty3"/>
    <property type="match status" value="1"/>
</dbReference>
<dbReference type="PROSITE" id="PS50879">
    <property type="entry name" value="RNASE_H_1"/>
    <property type="match status" value="1"/>
</dbReference>
<dbReference type="InterPro" id="IPR000477">
    <property type="entry name" value="RT_dom"/>
</dbReference>
<organism evidence="6 7">
    <name type="scientific">Arabidopsis suecica</name>
    <name type="common">Swedish thale-cress</name>
    <name type="synonym">Cardaminopsis suecica</name>
    <dbReference type="NCBI Taxonomy" id="45249"/>
    <lineage>
        <taxon>Eukaryota</taxon>
        <taxon>Viridiplantae</taxon>
        <taxon>Streptophyta</taxon>
        <taxon>Embryophyta</taxon>
        <taxon>Tracheophyta</taxon>
        <taxon>Spermatophyta</taxon>
        <taxon>Magnoliopsida</taxon>
        <taxon>eudicotyledons</taxon>
        <taxon>Gunneridae</taxon>
        <taxon>Pentapetalae</taxon>
        <taxon>rosids</taxon>
        <taxon>malvids</taxon>
        <taxon>Brassicales</taxon>
        <taxon>Brassicaceae</taxon>
        <taxon>Camelineae</taxon>
        <taxon>Arabidopsis</taxon>
    </lineage>
</organism>
<sequence>MDPPLTESPSAQSMKGRFAIQGCSQLELKTTRNETGLLSLPDEVAVDILAQVSRLDLVALAMVSRRHRFVSESHNLRALRFQMGSVEPYLYVFMQMYPDPSPRWFVLHPVQRLLKPVHSSLLPAPEAGSCFVPTDWGIYMIGGLVNGKPTSEVRFFDCINHTVYRVTSMKMARSGASASLIDKKKIYVFGGCWDVADSSNWVEVFDMETGTWDLLFVFTPKMPLKIQQSVALDDKNVYAVDEDGQIFSFSPSNCMFVTRGIKESNPESRNDWLLAEALFCRGVGGRILWRFPNETVWKEVKGLEELQQQHCGGFDIIKLFPFSAQRVGIFWEARPQGPDQILELWYAELSLFRAEGWGEVLAEAEEAKLALKGPLKLTNSGNGNGGEGPFIVMDDKTTTSLTTQISTLVDANTTFSERLNSIEQTLTSVQTTQADFSNAQNVVSSRLDTLPSVAARQRRLFVTLVLNRTGNTQTPPAGQPASTNNQAAVGNGTNLTGEGILQDQGNPAIDDGFLMDNPDVTFSDDFVKVRQELDEMKSKFHQATSSAPEIDRVIEETWRTPFTSRISNLRIKDSRKVKLPTYDGKPSPSRGRYNLPNTWVRDENAYCDIHRVNGHSTKDCNVLKKHLTELWAAGELANFNIEEFVESYHKEKEDSEASNPPEKKHKPNGPGTPNTPKKRIDVIMGGSKLCRDSIRSIKRHKKSAAIQTDVGFQSNEQTPSISFDNSDTQGLTGPHDDALVITLDVANFEVTRCLIDTGSSVDLIFLSTLQRTGISKADVIGPPAPLVAFTSDTSMSLGNIKLPVLAAGVPKIVEFIVFDRPAAYNIILGTPWIYRMKAIPSTYHQCVKFLTPGGIGTIRGDQETSRSCYLMGHRLKLKEQLMINAKQESTSRYPSGLSPNEVTTEIEIDSEFPDRKVKIGTTLDSEIKDQLVTFLKENKHTFAWSAKDIPGIDKSIITHDLNVDPSFKPIKQKRRKLGPDRAQAVNDEVDKLLKIGSIREVKYPDWLANPVVVKKKNGKWRVCVDFTDINKACPKNSFPLPHIDRLVESTAGNELLTFMDAFSGYNQIMMNPEDEEKTSFITDRGIYCYKVMPFGLKNAGATYQCLVNKMFAKHLGKTMEVYIDDMLVKSLKKSEHITHLEQCFKILNEFGMKLNPAKCSFGVPSGEFLGGVLVREVRGEQKPIFYISKSLTSPETRYTMMEKLALAVVISARKLRPYFQSHPIEVLTSHPLRSILHGPSQSGRLAKWVIELSEYDIEYKSRTSAKAQVLADFLTELPLDDGILVETDSTWKLHVDGSSSKQGSGIGIRLETPTKEIIEKSFRLMFPASNNEAEYEALLAGLRLALAIGAEKIIAYCDSQLVVNQFPGDYEAKAPRMEAYLSAVKKLAGKFKEFELVRIPRGENTSADALAALASTSDPELKRVIPVEYFCSAWGIKLSYSRPRYPQGNGQAEASNKTILSNLKKRLSARKGGWYDELQPVLWAYRTTPRRATGETPFSLVYGMEAVVPAELNVPGLRRSEAPLNEESNSKLLEDVLDTIDERRD</sequence>
<evidence type="ECO:0000259" key="4">
    <source>
        <dbReference type="PROSITE" id="PS50879"/>
    </source>
</evidence>
<dbReference type="GO" id="GO:0003964">
    <property type="term" value="F:RNA-directed DNA polymerase activity"/>
    <property type="evidence" value="ECO:0007669"/>
    <property type="project" value="UniProtKB-KW"/>
</dbReference>
<feature type="compositionally biased region" description="Polar residues" evidence="1">
    <location>
        <begin position="710"/>
        <end position="729"/>
    </location>
</feature>
<feature type="region of interest" description="Disordered" evidence="1">
    <location>
        <begin position="1524"/>
        <end position="1545"/>
    </location>
</feature>
<dbReference type="InterPro" id="IPR001810">
    <property type="entry name" value="F-box_dom"/>
</dbReference>
<feature type="domain" description="RNase H type-1" evidence="4">
    <location>
        <begin position="1287"/>
        <end position="1416"/>
    </location>
</feature>
<gene>
    <name evidence="6" type="ORF">ISN44_As09g002030</name>
</gene>
<dbReference type="PANTHER" id="PTHR48475">
    <property type="entry name" value="RIBONUCLEASE H"/>
    <property type="match status" value="1"/>
</dbReference>
<dbReference type="InterPro" id="IPR001584">
    <property type="entry name" value="Integrase_cat-core"/>
</dbReference>
<evidence type="ECO:0000313" key="6">
    <source>
        <dbReference type="EMBL" id="KAG7571791.1"/>
    </source>
</evidence>
<proteinExistence type="predicted"/>
<evidence type="ECO:0000256" key="1">
    <source>
        <dbReference type="SAM" id="MobiDB-lite"/>
    </source>
</evidence>
<protein>
    <submittedName>
        <fullName evidence="6">Ribonuclease H domain</fullName>
    </submittedName>
</protein>
<feature type="compositionally biased region" description="Basic and acidic residues" evidence="1">
    <location>
        <begin position="1528"/>
        <end position="1545"/>
    </location>
</feature>
<feature type="domain" description="Integrase catalytic" evidence="5">
    <location>
        <begin position="1323"/>
        <end position="1505"/>
    </location>
</feature>
<feature type="region of interest" description="Disordered" evidence="1">
    <location>
        <begin position="701"/>
        <end position="729"/>
    </location>
</feature>
<dbReference type="PANTHER" id="PTHR48475:SF2">
    <property type="entry name" value="RIBONUCLEASE H"/>
    <property type="match status" value="1"/>
</dbReference>
<evidence type="ECO:0000259" key="2">
    <source>
        <dbReference type="PROSITE" id="PS50181"/>
    </source>
</evidence>
<dbReference type="SMART" id="SM00256">
    <property type="entry name" value="FBOX"/>
    <property type="match status" value="1"/>
</dbReference>
<dbReference type="CDD" id="cd01647">
    <property type="entry name" value="RT_LTR"/>
    <property type="match status" value="1"/>
</dbReference>
<accession>A0A8T2AE09</accession>
<dbReference type="CDD" id="cd09279">
    <property type="entry name" value="RNase_HI_like"/>
    <property type="match status" value="1"/>
</dbReference>
<dbReference type="Pfam" id="PF00078">
    <property type="entry name" value="RVT_1"/>
    <property type="match status" value="1"/>
</dbReference>
<feature type="region of interest" description="Disordered" evidence="1">
    <location>
        <begin position="650"/>
        <end position="680"/>
    </location>
</feature>
<name>A0A8T2AE09_ARASU</name>
<feature type="domain" description="F-box" evidence="2">
    <location>
        <begin position="34"/>
        <end position="79"/>
    </location>
</feature>
<dbReference type="InterPro" id="IPR006652">
    <property type="entry name" value="Kelch_1"/>
</dbReference>
<dbReference type="Pfam" id="PF13456">
    <property type="entry name" value="RVT_3"/>
    <property type="match status" value="1"/>
</dbReference>
<dbReference type="PROSITE" id="PS50878">
    <property type="entry name" value="RT_POL"/>
    <property type="match status" value="1"/>
</dbReference>
<dbReference type="InterPro" id="IPR002156">
    <property type="entry name" value="RNaseH_domain"/>
</dbReference>
<dbReference type="GO" id="GO:0015074">
    <property type="term" value="P:DNA integration"/>
    <property type="evidence" value="ECO:0007669"/>
    <property type="project" value="InterPro"/>
</dbReference>
<dbReference type="Pfam" id="PF00646">
    <property type="entry name" value="F-box"/>
    <property type="match status" value="1"/>
</dbReference>
<feature type="domain" description="Reverse transcriptase" evidence="3">
    <location>
        <begin position="994"/>
        <end position="1173"/>
    </location>
</feature>
<dbReference type="Proteomes" id="UP000694251">
    <property type="component" value="Chromosome 9"/>
</dbReference>
<reference evidence="6 7" key="1">
    <citation type="submission" date="2020-12" db="EMBL/GenBank/DDBJ databases">
        <title>Concerted genomic and epigenomic changes stabilize Arabidopsis allopolyploids.</title>
        <authorList>
            <person name="Chen Z."/>
        </authorList>
    </citation>
    <scope>NUCLEOTIDE SEQUENCE [LARGE SCALE GENOMIC DNA]</scope>
    <source>
        <strain evidence="6">As9502</strain>
        <tissue evidence="6">Leaf</tissue>
    </source>
</reference>
<dbReference type="GO" id="GO:0004523">
    <property type="term" value="F:RNA-DNA hybrid ribonuclease activity"/>
    <property type="evidence" value="ECO:0007669"/>
    <property type="project" value="InterPro"/>
</dbReference>
<dbReference type="InterPro" id="IPR057499">
    <property type="entry name" value="Kelch_FKB95"/>
</dbReference>
<dbReference type="GO" id="GO:0003676">
    <property type="term" value="F:nucleic acid binding"/>
    <property type="evidence" value="ECO:0007669"/>
    <property type="project" value="InterPro"/>
</dbReference>
<keyword evidence="7" id="KW-1185">Reference proteome</keyword>
<evidence type="ECO:0000313" key="7">
    <source>
        <dbReference type="Proteomes" id="UP000694251"/>
    </source>
</evidence>
<evidence type="ECO:0000259" key="5">
    <source>
        <dbReference type="PROSITE" id="PS50994"/>
    </source>
</evidence>
<dbReference type="OrthoDB" id="514193at2759"/>
<dbReference type="Pfam" id="PF25210">
    <property type="entry name" value="Kelch_FKB95"/>
    <property type="match status" value="1"/>
</dbReference>